<dbReference type="InterPro" id="IPR003660">
    <property type="entry name" value="HAMP_dom"/>
</dbReference>
<dbReference type="EMBL" id="SMFV01000006">
    <property type="protein sequence ID" value="TCK02890.1"/>
    <property type="molecule type" value="Genomic_DNA"/>
</dbReference>
<dbReference type="GO" id="GO:0007165">
    <property type="term" value="P:signal transduction"/>
    <property type="evidence" value="ECO:0007669"/>
    <property type="project" value="UniProtKB-KW"/>
</dbReference>
<evidence type="ECO:0000313" key="9">
    <source>
        <dbReference type="Proteomes" id="UP000295777"/>
    </source>
</evidence>
<gene>
    <name evidence="8" type="ORF">CLV27_1604</name>
</gene>
<evidence type="ECO:0000259" key="7">
    <source>
        <dbReference type="PROSITE" id="PS50885"/>
    </source>
</evidence>
<dbReference type="RefSeq" id="WP_132527570.1">
    <property type="nucleotide sequence ID" value="NZ_SMFV01000006.1"/>
</dbReference>
<dbReference type="SMART" id="SM00283">
    <property type="entry name" value="MA"/>
    <property type="match status" value="1"/>
</dbReference>
<feature type="domain" description="HAMP" evidence="7">
    <location>
        <begin position="428"/>
        <end position="482"/>
    </location>
</feature>
<name>A0A4R1G8L1_9BACT</name>
<evidence type="ECO:0000256" key="3">
    <source>
        <dbReference type="PROSITE-ProRule" id="PRU00284"/>
    </source>
</evidence>
<dbReference type="PROSITE" id="PS50111">
    <property type="entry name" value="CHEMOTAXIS_TRANSDUC_2"/>
    <property type="match status" value="1"/>
</dbReference>
<dbReference type="SUPFAM" id="SSF58104">
    <property type="entry name" value="Methyl-accepting chemotaxis protein (MCP) signaling domain"/>
    <property type="match status" value="1"/>
</dbReference>
<feature type="transmembrane region" description="Helical" evidence="5">
    <location>
        <begin position="407"/>
        <end position="426"/>
    </location>
</feature>
<protein>
    <submittedName>
        <fullName evidence="8">Methyl-accepting chemotaxis protein</fullName>
    </submittedName>
</protein>
<feature type="coiled-coil region" evidence="4">
    <location>
        <begin position="495"/>
        <end position="599"/>
    </location>
</feature>
<dbReference type="CDD" id="cd18774">
    <property type="entry name" value="PDC2_HK_sensor"/>
    <property type="match status" value="1"/>
</dbReference>
<keyword evidence="1 3" id="KW-0807">Transducer</keyword>
<evidence type="ECO:0000259" key="6">
    <source>
        <dbReference type="PROSITE" id="PS50111"/>
    </source>
</evidence>
<dbReference type="Pfam" id="PF00672">
    <property type="entry name" value="HAMP"/>
    <property type="match status" value="1"/>
</dbReference>
<dbReference type="SMART" id="SM00304">
    <property type="entry name" value="HAMP"/>
    <property type="match status" value="1"/>
</dbReference>
<dbReference type="AlphaFoldDB" id="A0A4R1G8L1"/>
<comment type="similarity">
    <text evidence="2">Belongs to the methyl-accepting chemotaxis (MCP) protein family.</text>
</comment>
<dbReference type="Pfam" id="PF00015">
    <property type="entry name" value="MCPsignal"/>
    <property type="match status" value="1"/>
</dbReference>
<sequence length="763" mass="86348">MKLLKDMSLGKKVTLGGLVGILVLTLILGFSSYRATKENLTTETFQRLTVVREAKSQHIEDYFSYMESLLSSIANSSLARESLRAFEESFYRLSEELDLDIDDVKRALEEEYERHYLNLVNYDIPGAPPRREVEFYLPKNPNGLLAQFLFIVENPYPVGKKNRLVYNEKYPCSYVKVHKKFHPDFNHLLKEFGLYDIFLVDKRGTIVYTTFKEKDFATNLISGPYSGTGIAKAFREAISSPPGRVVFSDFKPYEPSYNQPAAFIATPVYEGSEKVGVLIFQLPIDKIDAIVNFNYRFKEAGLGKTGEVYIAGSDYTLKNNIRFLREIDDPIVRKAGTTIGILKVDTLPVRKALKGEKGVAISENFFGKRVLVSYAPINVFGNRWAIVAEIEEDEILSGITSPKKNKMLIFTLLFLLMMVAAFLIFVKRSIVAPLNELILTTKDLAEGEGDLTRELSINRNDELGRAAKYFNAFIEKVRTIIERAKQSARRNVKIATVLKNNAENVKRRITEEKETVNKATETAAAITEPIKEFKELVSSSEKEVERASRKLTSTMNSIEELQKTIEKTERESLASIHELKELNREAESIKNIIEIIEDIADKTNLLALNASIEAAKAGETGKGFAVVAEEIRKLAEQIQRNTVNINRILNGIVLSISETTQKIEKSNSENMEFLRSVSEHVIGEMKEVTDVMEKTRTVSRTLSESSNGLIAQVESLIENIKEIDEISESNAKSVEEILLKIKELYREIDELNNIISTFKTKIR</sequence>
<evidence type="ECO:0000256" key="4">
    <source>
        <dbReference type="SAM" id="Coils"/>
    </source>
</evidence>
<dbReference type="OrthoDB" id="9807021at2"/>
<comment type="caution">
    <text evidence="8">The sequence shown here is derived from an EMBL/GenBank/DDBJ whole genome shotgun (WGS) entry which is preliminary data.</text>
</comment>
<evidence type="ECO:0000256" key="1">
    <source>
        <dbReference type="ARBA" id="ARBA00023224"/>
    </source>
</evidence>
<keyword evidence="4" id="KW-0175">Coiled coil</keyword>
<dbReference type="InterPro" id="IPR004089">
    <property type="entry name" value="MCPsignal_dom"/>
</dbReference>
<dbReference type="Gene3D" id="1.10.287.950">
    <property type="entry name" value="Methyl-accepting chemotaxis protein"/>
    <property type="match status" value="1"/>
</dbReference>
<dbReference type="PROSITE" id="PS50885">
    <property type="entry name" value="HAMP"/>
    <property type="match status" value="1"/>
</dbReference>
<dbReference type="PANTHER" id="PTHR32089">
    <property type="entry name" value="METHYL-ACCEPTING CHEMOTAXIS PROTEIN MCPB"/>
    <property type="match status" value="1"/>
</dbReference>
<feature type="coiled-coil region" evidence="4">
    <location>
        <begin position="734"/>
        <end position="761"/>
    </location>
</feature>
<dbReference type="Gene3D" id="3.30.450.20">
    <property type="entry name" value="PAS domain"/>
    <property type="match status" value="1"/>
</dbReference>
<organism evidence="8 9">
    <name type="scientific">Phorcysia thermohydrogeniphila</name>
    <dbReference type="NCBI Taxonomy" id="936138"/>
    <lineage>
        <taxon>Bacteria</taxon>
        <taxon>Pseudomonadati</taxon>
        <taxon>Aquificota</taxon>
        <taxon>Aquificia</taxon>
        <taxon>Desulfurobacteriales</taxon>
        <taxon>Desulfurobacteriaceae</taxon>
        <taxon>Phorcysia</taxon>
    </lineage>
</organism>
<dbReference type="PANTHER" id="PTHR32089:SF112">
    <property type="entry name" value="LYSOZYME-LIKE PROTEIN-RELATED"/>
    <property type="match status" value="1"/>
</dbReference>
<dbReference type="GO" id="GO:0016020">
    <property type="term" value="C:membrane"/>
    <property type="evidence" value="ECO:0007669"/>
    <property type="project" value="InterPro"/>
</dbReference>
<evidence type="ECO:0000313" key="8">
    <source>
        <dbReference type="EMBL" id="TCK02890.1"/>
    </source>
</evidence>
<reference evidence="8 9" key="1">
    <citation type="submission" date="2019-03" db="EMBL/GenBank/DDBJ databases">
        <title>Genomic Encyclopedia of Archaeal and Bacterial Type Strains, Phase II (KMG-II): from individual species to whole genera.</title>
        <authorList>
            <person name="Goeker M."/>
        </authorList>
    </citation>
    <scope>NUCLEOTIDE SEQUENCE [LARGE SCALE GENOMIC DNA]</scope>
    <source>
        <strain evidence="8 9">DSM 24425</strain>
    </source>
</reference>
<keyword evidence="5" id="KW-0472">Membrane</keyword>
<dbReference type="CDD" id="cd06225">
    <property type="entry name" value="HAMP"/>
    <property type="match status" value="1"/>
</dbReference>
<keyword evidence="9" id="KW-1185">Reference proteome</keyword>
<feature type="domain" description="Methyl-accepting transducer" evidence="6">
    <location>
        <begin position="487"/>
        <end position="745"/>
    </location>
</feature>
<keyword evidence="5" id="KW-1133">Transmembrane helix</keyword>
<evidence type="ECO:0000256" key="2">
    <source>
        <dbReference type="ARBA" id="ARBA00029447"/>
    </source>
</evidence>
<keyword evidence="5" id="KW-0812">Transmembrane</keyword>
<evidence type="ECO:0000256" key="5">
    <source>
        <dbReference type="SAM" id="Phobius"/>
    </source>
</evidence>
<accession>A0A4R1G8L1</accession>
<proteinExistence type="inferred from homology"/>
<dbReference type="Proteomes" id="UP000295777">
    <property type="component" value="Unassembled WGS sequence"/>
</dbReference>